<dbReference type="AlphaFoldDB" id="A0A8J4VPT2"/>
<name>A0A8J4VPT2_9ROSI</name>
<sequence>MHEMSEFVTGLLQCSKLQSVHASGCQELLIGAIESQVSNDSPAVESVLPCKRLADGSKRVRVPHFLSAQSYDDDKKRRRVERRHCNVLVS</sequence>
<accession>A0A8J4VPT2</accession>
<dbReference type="OrthoDB" id="6362633at2759"/>
<evidence type="ECO:0000313" key="2">
    <source>
        <dbReference type="Proteomes" id="UP000737018"/>
    </source>
</evidence>
<protein>
    <submittedName>
        <fullName evidence="1">Uncharacterized protein</fullName>
    </submittedName>
</protein>
<organism evidence="1 2">
    <name type="scientific">Castanea mollissima</name>
    <name type="common">Chinese chestnut</name>
    <dbReference type="NCBI Taxonomy" id="60419"/>
    <lineage>
        <taxon>Eukaryota</taxon>
        <taxon>Viridiplantae</taxon>
        <taxon>Streptophyta</taxon>
        <taxon>Embryophyta</taxon>
        <taxon>Tracheophyta</taxon>
        <taxon>Spermatophyta</taxon>
        <taxon>Magnoliopsida</taxon>
        <taxon>eudicotyledons</taxon>
        <taxon>Gunneridae</taxon>
        <taxon>Pentapetalae</taxon>
        <taxon>rosids</taxon>
        <taxon>fabids</taxon>
        <taxon>Fagales</taxon>
        <taxon>Fagaceae</taxon>
        <taxon>Castanea</taxon>
    </lineage>
</organism>
<proteinExistence type="predicted"/>
<evidence type="ECO:0000313" key="1">
    <source>
        <dbReference type="EMBL" id="KAF3956651.1"/>
    </source>
</evidence>
<dbReference type="Proteomes" id="UP000737018">
    <property type="component" value="Unassembled WGS sequence"/>
</dbReference>
<gene>
    <name evidence="1" type="ORF">CMV_018239</name>
</gene>
<keyword evidence="2" id="KW-1185">Reference proteome</keyword>
<comment type="caution">
    <text evidence="1">The sequence shown here is derived from an EMBL/GenBank/DDBJ whole genome shotgun (WGS) entry which is preliminary data.</text>
</comment>
<dbReference type="EMBL" id="JRKL02003026">
    <property type="protein sequence ID" value="KAF3956651.1"/>
    <property type="molecule type" value="Genomic_DNA"/>
</dbReference>
<reference evidence="1" key="1">
    <citation type="submission" date="2020-03" db="EMBL/GenBank/DDBJ databases">
        <title>Castanea mollissima Vanexum genome sequencing.</title>
        <authorList>
            <person name="Staton M."/>
        </authorList>
    </citation>
    <scope>NUCLEOTIDE SEQUENCE</scope>
    <source>
        <tissue evidence="1">Leaf</tissue>
    </source>
</reference>